<dbReference type="Pfam" id="PF01425">
    <property type="entry name" value="Amidase"/>
    <property type="match status" value="1"/>
</dbReference>
<dbReference type="AlphaFoldDB" id="A0A285SXG7"/>
<dbReference type="OrthoDB" id="9777859at2"/>
<dbReference type="STRING" id="538381.GCA_001696535_03657"/>
<dbReference type="PANTHER" id="PTHR11895:SF67">
    <property type="entry name" value="AMIDASE DOMAIN-CONTAINING PROTEIN"/>
    <property type="match status" value="1"/>
</dbReference>
<name>A0A285SXG7_9HYPH</name>
<keyword evidence="3" id="KW-1185">Reference proteome</keyword>
<proteinExistence type="predicted"/>
<dbReference type="PANTHER" id="PTHR11895">
    <property type="entry name" value="TRANSAMIDASE"/>
    <property type="match status" value="1"/>
</dbReference>
<dbReference type="GO" id="GO:0016740">
    <property type="term" value="F:transferase activity"/>
    <property type="evidence" value="ECO:0007669"/>
    <property type="project" value="UniProtKB-KW"/>
</dbReference>
<accession>A0A285SXG7</accession>
<protein>
    <submittedName>
        <fullName evidence="2">Aspartyl-tRNA(Asn)/glutamyl-tRNA(Gln) amidotransferase subunit A</fullName>
    </submittedName>
</protein>
<evidence type="ECO:0000313" key="2">
    <source>
        <dbReference type="EMBL" id="SOC13328.1"/>
    </source>
</evidence>
<dbReference type="RefSeq" id="WP_097175337.1">
    <property type="nucleotide sequence ID" value="NZ_OBML01000007.1"/>
</dbReference>
<dbReference type="InterPro" id="IPR000120">
    <property type="entry name" value="Amidase"/>
</dbReference>
<organism evidence="2 3">
    <name type="scientific">Stappia indica</name>
    <dbReference type="NCBI Taxonomy" id="538381"/>
    <lineage>
        <taxon>Bacteria</taxon>
        <taxon>Pseudomonadati</taxon>
        <taxon>Pseudomonadota</taxon>
        <taxon>Alphaproteobacteria</taxon>
        <taxon>Hyphomicrobiales</taxon>
        <taxon>Stappiaceae</taxon>
        <taxon>Stappia</taxon>
    </lineage>
</organism>
<dbReference type="InterPro" id="IPR023631">
    <property type="entry name" value="Amidase_dom"/>
</dbReference>
<dbReference type="SUPFAM" id="SSF75304">
    <property type="entry name" value="Amidase signature (AS) enzymes"/>
    <property type="match status" value="1"/>
</dbReference>
<evidence type="ECO:0000259" key="1">
    <source>
        <dbReference type="Pfam" id="PF01425"/>
    </source>
</evidence>
<feature type="domain" description="Amidase" evidence="1">
    <location>
        <begin position="95"/>
        <end position="508"/>
    </location>
</feature>
<sequence>MWKSKDLPELLRAVAQYRDYGHLDRIPQWEERLRVNELELRQFAALPHEDAQPQFTAGLPAAAEKPAAAPLSNGAPGTALAIAASVRRGEVSVSEIAEAYIARAEAAAEMNLFTAFDADLVRKEARDLDDRAAKGEDLGPLAGVPVPVKDYMFVRGYPRTGGTKAMPASLDHDDAPVVANLRAAGALIGGMTNLHELAYGATGINPHFGAVANPGHPGHIIGGSSSGSAGAVVAGLAPVAVGTDTSGSIRLPSALCGATGFKPSYESISREGVMPLAWSLDHVGPIAGNVRDAALLFAVMAGRAPEICVPPSDLEIGRLRFGKPTNHFYEEVDGEILARLESLITLLAGEGHAIVPTPLSAVENCLPIHVQTVSAEASQAYWQALAEHPELLGEDVRVRLEVGQFLAAVDYVKAQRLRTVQRDALQAAFADVDVLITPTIATTAPKIGATSVIIDGAERPLHPALTRFTTPFNQSGLPAITLPCGVNSAGLPIGVQLAGAFGSDEQLLRIAAEVERVIAKMLA</sequence>
<dbReference type="InterPro" id="IPR036928">
    <property type="entry name" value="AS_sf"/>
</dbReference>
<evidence type="ECO:0000313" key="3">
    <source>
        <dbReference type="Proteomes" id="UP000219331"/>
    </source>
</evidence>
<dbReference type="Gene3D" id="3.90.1300.10">
    <property type="entry name" value="Amidase signature (AS) domain"/>
    <property type="match status" value="1"/>
</dbReference>
<dbReference type="Proteomes" id="UP000219331">
    <property type="component" value="Unassembled WGS sequence"/>
</dbReference>
<dbReference type="EMBL" id="OBML01000007">
    <property type="protein sequence ID" value="SOC13328.1"/>
    <property type="molecule type" value="Genomic_DNA"/>
</dbReference>
<reference evidence="2 3" key="1">
    <citation type="submission" date="2017-08" db="EMBL/GenBank/DDBJ databases">
        <authorList>
            <person name="de Groot N.N."/>
        </authorList>
    </citation>
    <scope>NUCLEOTIDE SEQUENCE [LARGE SCALE GENOMIC DNA]</scope>
    <source>
        <strain evidence="2 3">USBA 352</strain>
    </source>
</reference>
<gene>
    <name evidence="2" type="ORF">SAMN05421512_107136</name>
</gene>
<keyword evidence="2" id="KW-0808">Transferase</keyword>